<name>A0A4U0WEA6_9PEZI</name>
<feature type="compositionally biased region" description="Low complexity" evidence="1">
    <location>
        <begin position="23"/>
        <end position="46"/>
    </location>
</feature>
<dbReference type="PANTHER" id="PTHR24330:SF19">
    <property type="entry name" value="MEDIATOR OF RNA POLYMERASE II TRANSCRIPTION SUBUNIT 29"/>
    <property type="match status" value="1"/>
</dbReference>
<feature type="compositionally biased region" description="Polar residues" evidence="1">
    <location>
        <begin position="661"/>
        <end position="677"/>
    </location>
</feature>
<feature type="compositionally biased region" description="Low complexity" evidence="1">
    <location>
        <begin position="726"/>
        <end position="736"/>
    </location>
</feature>
<feature type="compositionally biased region" description="Basic residues" evidence="1">
    <location>
        <begin position="748"/>
        <end position="758"/>
    </location>
</feature>
<dbReference type="OrthoDB" id="774557at2759"/>
<organism evidence="2 3">
    <name type="scientific">Friedmanniomyces simplex</name>
    <dbReference type="NCBI Taxonomy" id="329884"/>
    <lineage>
        <taxon>Eukaryota</taxon>
        <taxon>Fungi</taxon>
        <taxon>Dikarya</taxon>
        <taxon>Ascomycota</taxon>
        <taxon>Pezizomycotina</taxon>
        <taxon>Dothideomycetes</taxon>
        <taxon>Dothideomycetidae</taxon>
        <taxon>Mycosphaerellales</taxon>
        <taxon>Teratosphaeriaceae</taxon>
        <taxon>Friedmanniomyces</taxon>
    </lineage>
</organism>
<gene>
    <name evidence="2" type="ORF">B0A55_12228</name>
</gene>
<dbReference type="InterPro" id="IPR029005">
    <property type="entry name" value="LIM-bd/SEUSS"/>
</dbReference>
<feature type="compositionally biased region" description="Low complexity" evidence="1">
    <location>
        <begin position="691"/>
        <end position="701"/>
    </location>
</feature>
<feature type="region of interest" description="Disordered" evidence="1">
    <location>
        <begin position="151"/>
        <end position="310"/>
    </location>
</feature>
<evidence type="ECO:0000313" key="2">
    <source>
        <dbReference type="EMBL" id="TKA61120.1"/>
    </source>
</evidence>
<feature type="compositionally biased region" description="Polar residues" evidence="1">
    <location>
        <begin position="586"/>
        <end position="595"/>
    </location>
</feature>
<protein>
    <recommendedName>
        <fullName evidence="4">LIM-domain binding protein-domain-containing protein</fullName>
    </recommendedName>
</protein>
<feature type="compositionally biased region" description="Polar residues" evidence="1">
    <location>
        <begin position="737"/>
        <end position="747"/>
    </location>
</feature>
<dbReference type="STRING" id="329884.A0A4U0WEA6"/>
<dbReference type="EMBL" id="NAJQ01001273">
    <property type="protein sequence ID" value="TKA61120.1"/>
    <property type="molecule type" value="Genomic_DNA"/>
</dbReference>
<feature type="region of interest" description="Disordered" evidence="1">
    <location>
        <begin position="573"/>
        <end position="758"/>
    </location>
</feature>
<sequence length="758" mass="83355">MAAYQPQPIHPGMNPHGHPSGMPPNMQHMSQQMMQQGVSGPGQAQMSQAGAMMGMPAMPTGQHPVGGMPPNQGMGSQSMPGQNPQAMSHMTPQQMMQQQHLQQMQQNPQLAMQHQQRLLQQQQAVRNMQAAHANGMMNMQQGGMPGLTQQQMAMLQQQGNAGGHPGAVQLPPHMQHQLMQQRALQQQQAQQNHQAQQLHQQQIAMQHANSQQSNQGQPGPPNQQAQQVHPPQMRPQSRMANANDQTPGPQQQHPQQGQQSQSQQGTPQQGQQPNPQQVQQPMNPQQLQQVQQQQRMAMMHRQQQQQIQAQRMQQAREQQAQAQVQQQQQMQPGALILRLNLLCDHLSNFNLTNGKDLNSWNDFVDKHFAPEGRLLHSFDDNPNNKAKTYEVLRPTIARYFFTYFESGAQSLRLHIEHAREVPIGNNRYQVSCSHATLAVAYPSGARLEMTGSLNVLFAPISNIIECLEMQQTGTEETLSRSEIERVLSSWSPVMENKSPKLAKNKLPKAQQKLQQRFDGLTIDHFPKAPKGTMGVTSRVQQFLEIGETMNFMTELMQLSQERKLRPEQALDAWAATQQQQNEQGQLPSGNPQINLPPNGVPMGNRTPSMGHMAMPPGNLSSPAMGNMGLPMQQQQGGGPPMNGSPHNAHTNHPGGQLAPNVKQQPNSHTPSPRQSNMAAPPMVPQHSQQGTNSSAASANTSPQVSNKRRRSTVKIEEESGGGGGQQDVVGAPVAAASSQKATKNTPRMTKKGKPGGAG</sequence>
<feature type="region of interest" description="Disordered" evidence="1">
    <location>
        <begin position="1"/>
        <end position="46"/>
    </location>
</feature>
<evidence type="ECO:0000313" key="3">
    <source>
        <dbReference type="Proteomes" id="UP000309340"/>
    </source>
</evidence>
<dbReference type="Pfam" id="PF01803">
    <property type="entry name" value="LIM_bind"/>
    <property type="match status" value="1"/>
</dbReference>
<feature type="region of interest" description="Disordered" evidence="1">
    <location>
        <begin position="69"/>
        <end position="88"/>
    </location>
</feature>
<dbReference type="InterPro" id="IPR052145">
    <property type="entry name" value="Mediator/Homeobox_domain"/>
</dbReference>
<comment type="caution">
    <text evidence="2">The sequence shown here is derived from an EMBL/GenBank/DDBJ whole genome shotgun (WGS) entry which is preliminary data.</text>
</comment>
<dbReference type="AlphaFoldDB" id="A0A4U0WEA6"/>
<feature type="compositionally biased region" description="Low complexity" evidence="1">
    <location>
        <begin position="624"/>
        <end position="634"/>
    </location>
</feature>
<dbReference type="Proteomes" id="UP000309340">
    <property type="component" value="Unassembled WGS sequence"/>
</dbReference>
<feature type="compositionally biased region" description="Low complexity" evidence="1">
    <location>
        <begin position="173"/>
        <end position="227"/>
    </location>
</feature>
<reference evidence="2 3" key="1">
    <citation type="submission" date="2017-03" db="EMBL/GenBank/DDBJ databases">
        <title>Genomes of endolithic fungi from Antarctica.</title>
        <authorList>
            <person name="Coleine C."/>
            <person name="Masonjones S."/>
            <person name="Stajich J.E."/>
        </authorList>
    </citation>
    <scope>NUCLEOTIDE SEQUENCE [LARGE SCALE GENOMIC DNA]</scope>
    <source>
        <strain evidence="2 3">CCFEE 5184</strain>
    </source>
</reference>
<proteinExistence type="predicted"/>
<evidence type="ECO:0008006" key="4">
    <source>
        <dbReference type="Google" id="ProtNLM"/>
    </source>
</evidence>
<evidence type="ECO:0000256" key="1">
    <source>
        <dbReference type="SAM" id="MobiDB-lite"/>
    </source>
</evidence>
<keyword evidence="3" id="KW-1185">Reference proteome</keyword>
<dbReference type="PANTHER" id="PTHR24330">
    <property type="entry name" value="HOMEOBOX PROTEIN BARH-LIKE"/>
    <property type="match status" value="1"/>
</dbReference>
<feature type="compositionally biased region" description="Low complexity" evidence="1">
    <location>
        <begin position="245"/>
        <end position="310"/>
    </location>
</feature>
<feature type="compositionally biased region" description="Polar residues" evidence="1">
    <location>
        <begin position="73"/>
        <end position="88"/>
    </location>
</feature>
<feature type="compositionally biased region" description="Polar residues" evidence="1">
    <location>
        <begin position="234"/>
        <end position="244"/>
    </location>
</feature>
<accession>A0A4U0WEA6</accession>